<evidence type="ECO:0008006" key="5">
    <source>
        <dbReference type="Google" id="ProtNLM"/>
    </source>
</evidence>
<dbReference type="InterPro" id="IPR021858">
    <property type="entry name" value="Fun_TF"/>
</dbReference>
<keyword evidence="4" id="KW-1185">Reference proteome</keyword>
<dbReference type="EMBL" id="SRPY01000865">
    <property type="protein sequence ID" value="KAG5916768.1"/>
    <property type="molecule type" value="Genomic_DNA"/>
</dbReference>
<feature type="region of interest" description="Disordered" evidence="2">
    <location>
        <begin position="119"/>
        <end position="157"/>
    </location>
</feature>
<feature type="region of interest" description="Disordered" evidence="2">
    <location>
        <begin position="1"/>
        <end position="25"/>
    </location>
</feature>
<gene>
    <name evidence="3" type="ORF">E4U42_007516</name>
</gene>
<evidence type="ECO:0000256" key="1">
    <source>
        <dbReference type="ARBA" id="ARBA00023242"/>
    </source>
</evidence>
<feature type="compositionally biased region" description="Basic and acidic residues" evidence="2">
    <location>
        <begin position="1"/>
        <end position="15"/>
    </location>
</feature>
<evidence type="ECO:0000256" key="2">
    <source>
        <dbReference type="SAM" id="MobiDB-lite"/>
    </source>
</evidence>
<reference evidence="3" key="1">
    <citation type="journal article" date="2020" name="bioRxiv">
        <title>Whole genome comparisons of ergot fungi reveals the divergence and evolution of species within the genus Claviceps are the result of varying mechanisms driving genome evolution and host range expansion.</title>
        <authorList>
            <person name="Wyka S.A."/>
            <person name="Mondo S.J."/>
            <person name="Liu M."/>
            <person name="Dettman J."/>
            <person name="Nalam V."/>
            <person name="Broders K.D."/>
        </authorList>
    </citation>
    <scope>NUCLEOTIDE SEQUENCE</scope>
    <source>
        <strain evidence="3">CCC 489</strain>
    </source>
</reference>
<evidence type="ECO:0000313" key="3">
    <source>
        <dbReference type="EMBL" id="KAG5916768.1"/>
    </source>
</evidence>
<evidence type="ECO:0000313" key="4">
    <source>
        <dbReference type="Proteomes" id="UP000811619"/>
    </source>
</evidence>
<keyword evidence="1" id="KW-0539">Nucleus</keyword>
<dbReference type="Proteomes" id="UP000811619">
    <property type="component" value="Unassembled WGS sequence"/>
</dbReference>
<accession>A0A8K0J199</accession>
<sequence>MGDPRNLLDAEDNRPAKRLKMPPVLSASRRHSAAANTPLHHQTLCQPLPLPLPLPQQIQMYAESSPCHPAREQNQSFSLQTPSQSPSMALAVADPADELTNNNIWPGCALGLDPGWAWPTSAQERHPSTTQLISPRQSVERSSLSTATLPPPPPPPPLHTISAVVDEIEDIPSSVHSVTTGISHDFSSPCQSDTAYLNHLDPVHEPAPTKNFFEGEPTSTIPTIAHGQQPNMRSTPFPNDQAIESPFRDCIGTFGLTRSQSFHRPVNGQVNGYIKFSWPKEHVKKKSLPARKSSIVQIPRITELDDASEPQDTATSSDCVVVRGPHGESTAVRDTVSDFSTGFSTYASQTAVESCGAFLATGSTLPHVLHGSVGEVASLGAPQLIPSEYGYEAKMDNTDRRFWMFYVRNWCPGRSVLEDTNLWLKDFAQMHKSLGVRSAIQSLAGIYIYDYQPLESIRDRVNQRFEDAEKRFTQLLNDPATYHDESQANELITIGVILSMQDIILTERRLKKPFIPRWLRGFRHAEHILQATDHGSRFWRTSNVQTSALRISQSVIVGRAVILAQPMSPLPRPDEFDAAKEASRFGWLLYGTEKDMYQVHGGCGFSKKLLHILSQVTYCAARLHQDAESPVVPVTADYIHQELLSMRQWSPESRDWEVVKDSAAVIEWVRLQPPGYKIDENSTMTDVTAEAWRIAAILYLLCRVYRLPRNHPDIVSNLDDLVQCITIMPTSGMQFTAQAPLFPVFFLGILAILPEHRATSHKWFEEVLQTPVRSSVPPLYAALKNIWTWIDIDCPPLLSPDAEAAQPIHLRHAWWERVVDKVQDQEKEYLCLT</sequence>
<feature type="compositionally biased region" description="Polar residues" evidence="2">
    <location>
        <begin position="128"/>
        <end position="148"/>
    </location>
</feature>
<dbReference type="OrthoDB" id="3597252at2759"/>
<comment type="caution">
    <text evidence="3">The sequence shown here is derived from an EMBL/GenBank/DDBJ whole genome shotgun (WGS) entry which is preliminary data.</text>
</comment>
<dbReference type="Pfam" id="PF11951">
    <property type="entry name" value="Fungal_trans_2"/>
    <property type="match status" value="1"/>
</dbReference>
<name>A0A8K0J199_9HYPO</name>
<proteinExistence type="predicted"/>
<organism evidence="3 4">
    <name type="scientific">Claviceps africana</name>
    <dbReference type="NCBI Taxonomy" id="83212"/>
    <lineage>
        <taxon>Eukaryota</taxon>
        <taxon>Fungi</taxon>
        <taxon>Dikarya</taxon>
        <taxon>Ascomycota</taxon>
        <taxon>Pezizomycotina</taxon>
        <taxon>Sordariomycetes</taxon>
        <taxon>Hypocreomycetidae</taxon>
        <taxon>Hypocreales</taxon>
        <taxon>Clavicipitaceae</taxon>
        <taxon>Claviceps</taxon>
    </lineage>
</organism>
<protein>
    <recommendedName>
        <fullName evidence="5">Transcription factor domain-containing protein</fullName>
    </recommendedName>
</protein>
<dbReference type="AlphaFoldDB" id="A0A8K0J199"/>